<dbReference type="Gene3D" id="6.10.340.10">
    <property type="match status" value="1"/>
</dbReference>
<evidence type="ECO:0000256" key="4">
    <source>
        <dbReference type="ARBA" id="ARBA00022777"/>
    </source>
</evidence>
<evidence type="ECO:0000313" key="8">
    <source>
        <dbReference type="EMBL" id="NSJ86919.1"/>
    </source>
</evidence>
<keyword evidence="9" id="KW-1185">Reference proteome</keyword>
<dbReference type="InterPro" id="IPR003660">
    <property type="entry name" value="HAMP_dom"/>
</dbReference>
<keyword evidence="3" id="KW-0808">Transferase</keyword>
<keyword evidence="6" id="KW-0472">Membrane</keyword>
<dbReference type="InterPro" id="IPR050640">
    <property type="entry name" value="Bact_2-comp_sensor_kinase"/>
</dbReference>
<evidence type="ECO:0000259" key="7">
    <source>
        <dbReference type="PROSITE" id="PS50885"/>
    </source>
</evidence>
<organism evidence="8 9">
    <name type="scientific">Blautia hansenii</name>
    <name type="common">Ruminococcus hansenii</name>
    <dbReference type="NCBI Taxonomy" id="1322"/>
    <lineage>
        <taxon>Bacteria</taxon>
        <taxon>Bacillati</taxon>
        <taxon>Bacillota</taxon>
        <taxon>Clostridia</taxon>
        <taxon>Lachnospirales</taxon>
        <taxon>Lachnospiraceae</taxon>
        <taxon>Blautia</taxon>
    </lineage>
</organism>
<dbReference type="Proteomes" id="UP000822142">
    <property type="component" value="Unassembled WGS sequence"/>
</dbReference>
<dbReference type="SMART" id="SM00304">
    <property type="entry name" value="HAMP"/>
    <property type="match status" value="1"/>
</dbReference>
<evidence type="ECO:0000256" key="5">
    <source>
        <dbReference type="SAM" id="Coils"/>
    </source>
</evidence>
<proteinExistence type="predicted"/>
<dbReference type="InterPro" id="IPR003594">
    <property type="entry name" value="HATPase_dom"/>
</dbReference>
<evidence type="ECO:0000256" key="2">
    <source>
        <dbReference type="ARBA" id="ARBA00022553"/>
    </source>
</evidence>
<dbReference type="SMART" id="SM00387">
    <property type="entry name" value="HATPase_c"/>
    <property type="match status" value="1"/>
</dbReference>
<dbReference type="SUPFAM" id="SSF55874">
    <property type="entry name" value="ATPase domain of HSP90 chaperone/DNA topoisomerase II/histidine kinase"/>
    <property type="match status" value="1"/>
</dbReference>
<dbReference type="PROSITE" id="PS50885">
    <property type="entry name" value="HAMP"/>
    <property type="match status" value="1"/>
</dbReference>
<dbReference type="EMBL" id="JAAITA010000019">
    <property type="protein sequence ID" value="NSJ86919.1"/>
    <property type="molecule type" value="Genomic_DNA"/>
</dbReference>
<dbReference type="PANTHER" id="PTHR34220:SF7">
    <property type="entry name" value="SENSOR HISTIDINE KINASE YPDA"/>
    <property type="match status" value="1"/>
</dbReference>
<dbReference type="Gene3D" id="3.30.565.10">
    <property type="entry name" value="Histidine kinase-like ATPase, C-terminal domain"/>
    <property type="match status" value="1"/>
</dbReference>
<keyword evidence="4 8" id="KW-0418">Kinase</keyword>
<feature type="domain" description="HAMP" evidence="7">
    <location>
        <begin position="319"/>
        <end position="371"/>
    </location>
</feature>
<dbReference type="Pfam" id="PF06580">
    <property type="entry name" value="His_kinase"/>
    <property type="match status" value="1"/>
</dbReference>
<gene>
    <name evidence="8" type="ORF">G5A70_12220</name>
</gene>
<keyword evidence="6" id="KW-0812">Transmembrane</keyword>
<name>A0ABX2IC57_BLAHA</name>
<evidence type="ECO:0000313" key="9">
    <source>
        <dbReference type="Proteomes" id="UP000822142"/>
    </source>
</evidence>
<evidence type="ECO:0000256" key="1">
    <source>
        <dbReference type="ARBA" id="ARBA00004370"/>
    </source>
</evidence>
<comment type="caution">
    <text evidence="8">The sequence shown here is derived from an EMBL/GenBank/DDBJ whole genome shotgun (WGS) entry which is preliminary data.</text>
</comment>
<dbReference type="GO" id="GO:0016301">
    <property type="term" value="F:kinase activity"/>
    <property type="evidence" value="ECO:0007669"/>
    <property type="project" value="UniProtKB-KW"/>
</dbReference>
<dbReference type="Pfam" id="PF02518">
    <property type="entry name" value="HATPase_c"/>
    <property type="match status" value="1"/>
</dbReference>
<protein>
    <submittedName>
        <fullName evidence="8">Sensor histidine kinase</fullName>
    </submittedName>
</protein>
<feature type="coiled-coil region" evidence="5">
    <location>
        <begin position="356"/>
        <end position="393"/>
    </location>
</feature>
<feature type="transmembrane region" description="Helical" evidence="6">
    <location>
        <begin position="292"/>
        <end position="316"/>
    </location>
</feature>
<dbReference type="InterPro" id="IPR010559">
    <property type="entry name" value="Sig_transdc_His_kin_internal"/>
</dbReference>
<accession>A0ABX2IC57</accession>
<keyword evidence="6" id="KW-1133">Transmembrane helix</keyword>
<keyword evidence="2" id="KW-0597">Phosphoprotein</keyword>
<keyword evidence="5" id="KW-0175">Coiled coil</keyword>
<evidence type="ECO:0000256" key="3">
    <source>
        <dbReference type="ARBA" id="ARBA00022679"/>
    </source>
</evidence>
<comment type="subcellular location">
    <subcellularLocation>
        <location evidence="1">Membrane</location>
    </subcellularLocation>
</comment>
<feature type="transmembrane region" description="Helical" evidence="6">
    <location>
        <begin position="12"/>
        <end position="34"/>
    </location>
</feature>
<dbReference type="InterPro" id="IPR036890">
    <property type="entry name" value="HATPase_C_sf"/>
</dbReference>
<dbReference type="PANTHER" id="PTHR34220">
    <property type="entry name" value="SENSOR HISTIDINE KINASE YPDA"/>
    <property type="match status" value="1"/>
</dbReference>
<sequence length="594" mass="69165">MRKPHSIKKTVLFFDFLIVVPLFILFSILTIAAFRNSNYEWNRSKLASVEERCSNIADRNTEIIKITNMLYLDSEINHILSEKQQLTGYEATQAQGKIQGKMRELTELFPERQYQIMILCSNGNSYFQNSLEFTGDRPTFEKIVEESWYSEMGQGNDTIYFLPQYRSPLLQNNFQEDTLFAVRNIRNLNSGRKIGTMIVAVSHNIWGDDTIETGENAENTIVMDQYRKIIYASDKILYGNAIEDNSYYKKITENEKGFFLGHVKGQNCHIRFSSIEQTGWKLISYEPYQSSWSFYVGLILGLGAAMFLVLTFIVLYNCSFIAGRMKQLNKNIVEVSEGNLKAKILENYEAEFQDIYRNFNTMLDKIQELMQQLEKEQEEKHTLEIQALQAQINPHFFYNTLVTIRFMIQMEEYQEADKAILSFSKLLRKAFANQQRLISIKEEIDMTEEYLTLMSLRYKDKFQWKTIIDYETGELGILKNLIQPLVENSISHGFNMKTEKGHIWIRAYSREQKVVVEVEDDGVGVDLERIKKCIESREIPKVKEQFSGIGISNIQMRIKRNFGEEYGLHAFLNENGGVTFKMEIPVLHLGGEET</sequence>
<reference evidence="8 9" key="1">
    <citation type="journal article" date="2020" name="Cell Host Microbe">
        <title>Functional and Genomic Variation between Human-Derived Isolates of Lachnospiraceae Reveals Inter- and Intra-Species Diversity.</title>
        <authorList>
            <person name="Sorbara M.T."/>
            <person name="Littmann E.R."/>
            <person name="Fontana E."/>
            <person name="Moody T.U."/>
            <person name="Kohout C.E."/>
            <person name="Gjonbalaj M."/>
            <person name="Eaton V."/>
            <person name="Seok R."/>
            <person name="Leiner I.M."/>
            <person name="Pamer E.G."/>
        </authorList>
    </citation>
    <scope>NUCLEOTIDE SEQUENCE [LARGE SCALE GENOMIC DNA]</scope>
    <source>
        <strain evidence="8 9">MSK.15.26</strain>
    </source>
</reference>
<dbReference type="RefSeq" id="WP_173749918.1">
    <property type="nucleotide sequence ID" value="NZ_JAAITA010000019.1"/>
</dbReference>
<evidence type="ECO:0000256" key="6">
    <source>
        <dbReference type="SAM" id="Phobius"/>
    </source>
</evidence>